<comment type="caution">
    <text evidence="3">The sequence shown here is derived from an EMBL/GenBank/DDBJ whole genome shotgun (WGS) entry which is preliminary data.</text>
</comment>
<dbReference type="InterPro" id="IPR018511">
    <property type="entry name" value="Hemolysin-typ_Ca-bd_CS"/>
</dbReference>
<dbReference type="SUPFAM" id="SSF51120">
    <property type="entry name" value="beta-Roll"/>
    <property type="match status" value="2"/>
</dbReference>
<dbReference type="GO" id="GO:0005576">
    <property type="term" value="C:extracellular region"/>
    <property type="evidence" value="ECO:0007669"/>
    <property type="project" value="UniProtKB-SubCell"/>
</dbReference>
<dbReference type="OrthoDB" id="5380561at2"/>
<dbReference type="InterPro" id="IPR050557">
    <property type="entry name" value="RTX_toxin/Mannuronan_C5-epim"/>
</dbReference>
<dbReference type="InterPro" id="IPR011049">
    <property type="entry name" value="Serralysin-like_metalloprot_C"/>
</dbReference>
<reference evidence="3 4" key="1">
    <citation type="submission" date="2018-07" db="EMBL/GenBank/DDBJ databases">
        <title>Genomic Encyclopedia of Type Strains, Phase IV (KMG-IV): sequencing the most valuable type-strain genomes for metagenomic binning, comparative biology and taxonomic classification.</title>
        <authorList>
            <person name="Goeker M."/>
        </authorList>
    </citation>
    <scope>NUCLEOTIDE SEQUENCE [LARGE SCALE GENOMIC DNA]</scope>
    <source>
        <strain evidence="3 4">DSM 14364</strain>
    </source>
</reference>
<dbReference type="EMBL" id="QQBB01000009">
    <property type="protein sequence ID" value="RDI56418.1"/>
    <property type="molecule type" value="Genomic_DNA"/>
</dbReference>
<dbReference type="GO" id="GO:0005509">
    <property type="term" value="F:calcium ion binding"/>
    <property type="evidence" value="ECO:0007669"/>
    <property type="project" value="InterPro"/>
</dbReference>
<dbReference type="RefSeq" id="WP_114772005.1">
    <property type="nucleotide sequence ID" value="NZ_QQBB01000009.1"/>
</dbReference>
<comment type="subcellular location">
    <subcellularLocation>
        <location evidence="1">Secreted</location>
    </subcellularLocation>
</comment>
<dbReference type="Pfam" id="PF00353">
    <property type="entry name" value="HemolysinCabind"/>
    <property type="match status" value="2"/>
</dbReference>
<proteinExistence type="predicted"/>
<organism evidence="3 4">
    <name type="scientific">Microvirga subterranea</name>
    <dbReference type="NCBI Taxonomy" id="186651"/>
    <lineage>
        <taxon>Bacteria</taxon>
        <taxon>Pseudomonadati</taxon>
        <taxon>Pseudomonadota</taxon>
        <taxon>Alphaproteobacteria</taxon>
        <taxon>Hyphomicrobiales</taxon>
        <taxon>Methylobacteriaceae</taxon>
        <taxon>Microvirga</taxon>
    </lineage>
</organism>
<accession>A0A370HL29</accession>
<evidence type="ECO:0000256" key="1">
    <source>
        <dbReference type="ARBA" id="ARBA00004613"/>
    </source>
</evidence>
<dbReference type="PANTHER" id="PTHR38340">
    <property type="entry name" value="S-LAYER PROTEIN"/>
    <property type="match status" value="1"/>
</dbReference>
<dbReference type="AlphaFoldDB" id="A0A370HL29"/>
<dbReference type="Proteomes" id="UP000254925">
    <property type="component" value="Unassembled WGS sequence"/>
</dbReference>
<evidence type="ECO:0000313" key="3">
    <source>
        <dbReference type="EMBL" id="RDI56418.1"/>
    </source>
</evidence>
<name>A0A370HL29_9HYPH</name>
<dbReference type="PANTHER" id="PTHR38340:SF1">
    <property type="entry name" value="S-LAYER PROTEIN"/>
    <property type="match status" value="1"/>
</dbReference>
<dbReference type="InterPro" id="IPR001343">
    <property type="entry name" value="Hemolysn_Ca-bd"/>
</dbReference>
<dbReference type="PRINTS" id="PR00313">
    <property type="entry name" value="CABNDNGRPT"/>
</dbReference>
<dbReference type="Gene3D" id="2.150.10.10">
    <property type="entry name" value="Serralysin-like metalloprotease, C-terminal"/>
    <property type="match status" value="2"/>
</dbReference>
<evidence type="ECO:0000313" key="4">
    <source>
        <dbReference type="Proteomes" id="UP000254925"/>
    </source>
</evidence>
<sequence>MTTSDTRTKHIEVPTDLFELPAVQAYAAIPFSGGLSAIAKTIGGTGRKETLLGTDGSDVIRAGNGNDIVFGLRGNDKLYGQNGRDALWGGAGKDQLDGGDGLDNLFGEDGNDKLYGRAGDDFLVGGKGADTLTGGAGGDTFQVDLGGVDRIMDFESGMDRVNLLFFVESIGEDEFVLGTAAKDANDRVIYDQTTGYLYYDADGNGAGAAVLFAINVRKSAMVFYDF</sequence>
<keyword evidence="2" id="KW-0964">Secreted</keyword>
<keyword evidence="4" id="KW-1185">Reference proteome</keyword>
<dbReference type="PROSITE" id="PS00330">
    <property type="entry name" value="HEMOLYSIN_CALCIUM"/>
    <property type="match status" value="2"/>
</dbReference>
<evidence type="ECO:0000256" key="2">
    <source>
        <dbReference type="ARBA" id="ARBA00022525"/>
    </source>
</evidence>
<protein>
    <submittedName>
        <fullName evidence="3">Hemolysin type calcium-binding protein</fullName>
    </submittedName>
</protein>
<gene>
    <name evidence="3" type="ORF">DES45_109102</name>
</gene>